<evidence type="ECO:0000313" key="3">
    <source>
        <dbReference type="Proteomes" id="UP001176940"/>
    </source>
</evidence>
<dbReference type="PROSITE" id="PS50164">
    <property type="entry name" value="GIY_YIG"/>
    <property type="match status" value="1"/>
</dbReference>
<dbReference type="Gene3D" id="3.40.1440.10">
    <property type="entry name" value="GIY-YIG endonuclease"/>
    <property type="match status" value="1"/>
</dbReference>
<proteinExistence type="predicted"/>
<accession>A0ABN9MAD2</accession>
<reference evidence="2" key="1">
    <citation type="submission" date="2023-07" db="EMBL/GenBank/DDBJ databases">
        <authorList>
            <person name="Stuckert A."/>
        </authorList>
    </citation>
    <scope>NUCLEOTIDE SEQUENCE</scope>
</reference>
<organism evidence="2 3">
    <name type="scientific">Ranitomeya imitator</name>
    <name type="common">mimic poison frog</name>
    <dbReference type="NCBI Taxonomy" id="111125"/>
    <lineage>
        <taxon>Eukaryota</taxon>
        <taxon>Metazoa</taxon>
        <taxon>Chordata</taxon>
        <taxon>Craniata</taxon>
        <taxon>Vertebrata</taxon>
        <taxon>Euteleostomi</taxon>
        <taxon>Amphibia</taxon>
        <taxon>Batrachia</taxon>
        <taxon>Anura</taxon>
        <taxon>Neobatrachia</taxon>
        <taxon>Hyloidea</taxon>
        <taxon>Dendrobatidae</taxon>
        <taxon>Dendrobatinae</taxon>
        <taxon>Ranitomeya</taxon>
    </lineage>
</organism>
<protein>
    <recommendedName>
        <fullName evidence="1">GIY-YIG domain-containing protein</fullName>
    </recommendedName>
</protein>
<comment type="caution">
    <text evidence="2">The sequence shown here is derived from an EMBL/GenBank/DDBJ whole genome shotgun (WGS) entry which is preliminary data.</text>
</comment>
<dbReference type="InterPro" id="IPR035901">
    <property type="entry name" value="GIY-YIG_endonuc_sf"/>
</dbReference>
<dbReference type="InterPro" id="IPR000305">
    <property type="entry name" value="GIY-YIG_endonuc"/>
</dbReference>
<dbReference type="CDD" id="cd10442">
    <property type="entry name" value="GIY-YIG_PLEs"/>
    <property type="match status" value="1"/>
</dbReference>
<sequence length="399" mass="46464">MGSNVAPPYDNAYMAHFEESVIYRHHLFISHVLYWTRYIDDIFCLWGGTLESLETFFTFLNQAWPGIGFTITHDTNSVSFLDTTVLKDQEGHLTTDLHIKPTDRNSVLHFDSFHPPAVKRCIPKSQFQRVRRIVSDHDQCEQRLLDMTTKFHQRGYPKHILEEQKKPSHRVRQSDQGKRVPFVPTYHPVTAILHKHIRKHWPLLSTAYPTVPEFKLPFLPCYKRPQNIRDTLVKADLGSTRTTKPRFLSQPKMGTFPCLHCAQCGNVQKGQTFQHPYTGKSFEIKNYYTCQSSFVIYLIKCPCGLLYIGETTQPVRDRLSKHKSTIRCNNLLLPVPHHFSTQSHTISQLRYQVIDSIPPQRRGGDRVALLKKREAFWIHTLDTLRPKGLNRDYDLLAFI</sequence>
<dbReference type="EMBL" id="CAUEEQ010056890">
    <property type="protein sequence ID" value="CAJ0963128.1"/>
    <property type="molecule type" value="Genomic_DNA"/>
</dbReference>
<keyword evidence="3" id="KW-1185">Reference proteome</keyword>
<feature type="domain" description="GIY-YIG" evidence="1">
    <location>
        <begin position="292"/>
        <end position="390"/>
    </location>
</feature>
<dbReference type="Pfam" id="PF26215">
    <property type="entry name" value="HTH_animal"/>
    <property type="match status" value="1"/>
</dbReference>
<name>A0ABN9MAD2_9NEOB</name>
<dbReference type="PANTHER" id="PTHR21301:SF12">
    <property type="match status" value="1"/>
</dbReference>
<gene>
    <name evidence="2" type="ORF">RIMI_LOCUS18554403</name>
</gene>
<dbReference type="Proteomes" id="UP001176940">
    <property type="component" value="Unassembled WGS sequence"/>
</dbReference>
<dbReference type="PANTHER" id="PTHR21301">
    <property type="entry name" value="REVERSE TRANSCRIPTASE"/>
    <property type="match status" value="1"/>
</dbReference>
<evidence type="ECO:0000313" key="2">
    <source>
        <dbReference type="EMBL" id="CAJ0963128.1"/>
    </source>
</evidence>
<evidence type="ECO:0000259" key="1">
    <source>
        <dbReference type="PROSITE" id="PS50164"/>
    </source>
</evidence>
<dbReference type="InterPro" id="IPR058912">
    <property type="entry name" value="HTH_animal"/>
</dbReference>